<feature type="signal peptide" evidence="1">
    <location>
        <begin position="1"/>
        <end position="30"/>
    </location>
</feature>
<keyword evidence="1" id="KW-0732">Signal</keyword>
<dbReference type="AlphaFoldDB" id="A0A084WP54"/>
<dbReference type="VEuPathDB" id="VectorBase:ASIC020172"/>
<evidence type="ECO:0000313" key="4">
    <source>
        <dbReference type="Proteomes" id="UP000030765"/>
    </source>
</evidence>
<keyword evidence="4" id="KW-1185">Reference proteome</keyword>
<sequence>MPGIPFLYGSAVRWHRYYLLLLAVIVGNSGTYQTGRANEELVRKTSTLVGEWQATNRIKREGNAKKLKQATGSGLGWNVIGKLSA</sequence>
<protein>
    <submittedName>
        <fullName evidence="2">Uncharacterized protein LOC101204960</fullName>
    </submittedName>
</protein>
<evidence type="ECO:0000313" key="2">
    <source>
        <dbReference type="EMBL" id="KFB51998.1"/>
    </source>
</evidence>
<evidence type="ECO:0000313" key="3">
    <source>
        <dbReference type="EnsemblMetazoa" id="ASIC020172-PA"/>
    </source>
</evidence>
<dbReference type="EMBL" id="ATLV01024910">
    <property type="status" value="NOT_ANNOTATED_CDS"/>
    <property type="molecule type" value="Genomic_DNA"/>
</dbReference>
<dbReference type="Proteomes" id="UP000030765">
    <property type="component" value="Unassembled WGS sequence"/>
</dbReference>
<reference evidence="2 4" key="1">
    <citation type="journal article" date="2014" name="BMC Genomics">
        <title>Genome sequence of Anopheles sinensis provides insight into genetics basis of mosquito competence for malaria parasites.</title>
        <authorList>
            <person name="Zhou D."/>
            <person name="Zhang D."/>
            <person name="Ding G."/>
            <person name="Shi L."/>
            <person name="Hou Q."/>
            <person name="Ye Y."/>
            <person name="Xu Y."/>
            <person name="Zhou H."/>
            <person name="Xiong C."/>
            <person name="Li S."/>
            <person name="Yu J."/>
            <person name="Hong S."/>
            <person name="Yu X."/>
            <person name="Zou P."/>
            <person name="Chen C."/>
            <person name="Chang X."/>
            <person name="Wang W."/>
            <person name="Lv Y."/>
            <person name="Sun Y."/>
            <person name="Ma L."/>
            <person name="Shen B."/>
            <person name="Zhu C."/>
        </authorList>
    </citation>
    <scope>NUCLEOTIDE SEQUENCE [LARGE SCALE GENOMIC DNA]</scope>
</reference>
<feature type="chain" id="PRO_5010760042" evidence="1">
    <location>
        <begin position="31"/>
        <end position="85"/>
    </location>
</feature>
<gene>
    <name evidence="2" type="ORF">ZHAS_00020172</name>
</gene>
<evidence type="ECO:0000256" key="1">
    <source>
        <dbReference type="SAM" id="SignalP"/>
    </source>
</evidence>
<organism evidence="2">
    <name type="scientific">Anopheles sinensis</name>
    <name type="common">Mosquito</name>
    <dbReference type="NCBI Taxonomy" id="74873"/>
    <lineage>
        <taxon>Eukaryota</taxon>
        <taxon>Metazoa</taxon>
        <taxon>Ecdysozoa</taxon>
        <taxon>Arthropoda</taxon>
        <taxon>Hexapoda</taxon>
        <taxon>Insecta</taxon>
        <taxon>Pterygota</taxon>
        <taxon>Neoptera</taxon>
        <taxon>Endopterygota</taxon>
        <taxon>Diptera</taxon>
        <taxon>Nematocera</taxon>
        <taxon>Culicoidea</taxon>
        <taxon>Culicidae</taxon>
        <taxon>Anophelinae</taxon>
        <taxon>Anopheles</taxon>
    </lineage>
</organism>
<name>A0A084WP54_ANOSI</name>
<proteinExistence type="predicted"/>
<accession>A0A084WP54</accession>
<dbReference type="EnsemblMetazoa" id="ASIC020172-RA">
    <property type="protein sequence ID" value="ASIC020172-PA"/>
    <property type="gene ID" value="ASIC020172"/>
</dbReference>
<reference evidence="3" key="2">
    <citation type="submission" date="2020-05" db="UniProtKB">
        <authorList>
            <consortium name="EnsemblMetazoa"/>
        </authorList>
    </citation>
    <scope>IDENTIFICATION</scope>
</reference>
<dbReference type="EMBL" id="KE525364">
    <property type="protein sequence ID" value="KFB51998.1"/>
    <property type="molecule type" value="Genomic_DNA"/>
</dbReference>